<protein>
    <submittedName>
        <fullName evidence="2">Uncharacterized protein</fullName>
    </submittedName>
</protein>
<organism evidence="2 3">
    <name type="scientific">Heterostelium pallidum (strain ATCC 26659 / Pp 5 / PN500)</name>
    <name type="common">Cellular slime mold</name>
    <name type="synonym">Polysphondylium pallidum</name>
    <dbReference type="NCBI Taxonomy" id="670386"/>
    <lineage>
        <taxon>Eukaryota</taxon>
        <taxon>Amoebozoa</taxon>
        <taxon>Evosea</taxon>
        <taxon>Eumycetozoa</taxon>
        <taxon>Dictyostelia</taxon>
        <taxon>Acytosteliales</taxon>
        <taxon>Acytosteliaceae</taxon>
        <taxon>Heterostelium</taxon>
    </lineage>
</organism>
<accession>D3BGW5</accession>
<evidence type="ECO:0000313" key="3">
    <source>
        <dbReference type="Proteomes" id="UP000001396"/>
    </source>
</evidence>
<dbReference type="GeneID" id="31363248"/>
<keyword evidence="3" id="KW-1185">Reference proteome</keyword>
<dbReference type="RefSeq" id="XP_020431470.1">
    <property type="nucleotide sequence ID" value="XM_020578601.1"/>
</dbReference>
<name>D3BGW5_HETP5</name>
<comment type="caution">
    <text evidence="2">The sequence shown here is derived from an EMBL/GenBank/DDBJ whole genome shotgun (WGS) entry which is preliminary data.</text>
</comment>
<sequence length="145" mass="16639">MNRKSGFKIHNPQIQNSALNSRFLIEKERDVAVKYPNLNNPPTTNQNPTAYHQRTKADHRTSEDYSTTSKTLDKDSLETKGSTIMTSEGCLSGFDETNIFNRIFTPQLKASILGINKLPSINHYYEKDSILYGTLQFLNYFQTRI</sequence>
<dbReference type="InParanoid" id="D3BGW5"/>
<dbReference type="AlphaFoldDB" id="D3BGW5"/>
<dbReference type="EMBL" id="ADBJ01000035">
    <property type="protein sequence ID" value="EFA79349.1"/>
    <property type="molecule type" value="Genomic_DNA"/>
</dbReference>
<feature type="region of interest" description="Disordered" evidence="1">
    <location>
        <begin position="35"/>
        <end position="73"/>
    </location>
</feature>
<dbReference type="Proteomes" id="UP000001396">
    <property type="component" value="Unassembled WGS sequence"/>
</dbReference>
<evidence type="ECO:0000313" key="2">
    <source>
        <dbReference type="EMBL" id="EFA79349.1"/>
    </source>
</evidence>
<feature type="compositionally biased region" description="Low complexity" evidence="1">
    <location>
        <begin position="36"/>
        <end position="49"/>
    </location>
</feature>
<evidence type="ECO:0000256" key="1">
    <source>
        <dbReference type="SAM" id="MobiDB-lite"/>
    </source>
</evidence>
<gene>
    <name evidence="2" type="ORF">PPL_07767</name>
</gene>
<proteinExistence type="predicted"/>
<reference evidence="2 3" key="1">
    <citation type="journal article" date="2011" name="Genome Res.">
        <title>Phylogeny-wide analysis of social amoeba genomes highlights ancient origins for complex intercellular communication.</title>
        <authorList>
            <person name="Heidel A.J."/>
            <person name="Lawal H.M."/>
            <person name="Felder M."/>
            <person name="Schilde C."/>
            <person name="Helps N.R."/>
            <person name="Tunggal B."/>
            <person name="Rivero F."/>
            <person name="John U."/>
            <person name="Schleicher M."/>
            <person name="Eichinger L."/>
            <person name="Platzer M."/>
            <person name="Noegel A.A."/>
            <person name="Schaap P."/>
            <person name="Gloeckner G."/>
        </authorList>
    </citation>
    <scope>NUCLEOTIDE SEQUENCE [LARGE SCALE GENOMIC DNA]</scope>
    <source>
        <strain evidence="3">ATCC 26659 / Pp 5 / PN500</strain>
    </source>
</reference>